<organism evidence="1 2">
    <name type="scientific">Streptomyces kaempferi</name>
    <dbReference type="NCBI Taxonomy" id="333725"/>
    <lineage>
        <taxon>Bacteria</taxon>
        <taxon>Bacillati</taxon>
        <taxon>Actinomycetota</taxon>
        <taxon>Actinomycetes</taxon>
        <taxon>Kitasatosporales</taxon>
        <taxon>Streptomycetaceae</taxon>
        <taxon>Streptomyces</taxon>
    </lineage>
</organism>
<evidence type="ECO:0000313" key="2">
    <source>
        <dbReference type="Proteomes" id="UP001597058"/>
    </source>
</evidence>
<name>A0ABW3XIW4_9ACTN</name>
<sequence length="150" mass="16585">MRGRPGNETTAGWLLTCNSKTFDLEAFRRSGRELDSWRVSQLWGELAADDPFVLWLSGPRGGVVARGSLTGPARWEGKPDPAFWAEPPAPAHFVPLTVERWLSTPLPARTVRADPTFATATIVTMPGGRNPHRLSATQWDRLTHMIDAIV</sequence>
<accession>A0ABW3XIW4</accession>
<evidence type="ECO:0008006" key="3">
    <source>
        <dbReference type="Google" id="ProtNLM"/>
    </source>
</evidence>
<dbReference type="InterPro" id="IPR015947">
    <property type="entry name" value="PUA-like_sf"/>
</dbReference>
<protein>
    <recommendedName>
        <fullName evidence="3">EVE domain-containing protein</fullName>
    </recommendedName>
</protein>
<dbReference type="Proteomes" id="UP001597058">
    <property type="component" value="Unassembled WGS sequence"/>
</dbReference>
<reference evidence="2" key="1">
    <citation type="journal article" date="2019" name="Int. J. Syst. Evol. Microbiol.">
        <title>The Global Catalogue of Microorganisms (GCM) 10K type strain sequencing project: providing services to taxonomists for standard genome sequencing and annotation.</title>
        <authorList>
            <consortium name="The Broad Institute Genomics Platform"/>
            <consortium name="The Broad Institute Genome Sequencing Center for Infectious Disease"/>
            <person name="Wu L."/>
            <person name="Ma J."/>
        </authorList>
    </citation>
    <scope>NUCLEOTIDE SEQUENCE [LARGE SCALE GENOMIC DNA]</scope>
    <source>
        <strain evidence="2">CGMCC 4.7020</strain>
    </source>
</reference>
<proteinExistence type="predicted"/>
<evidence type="ECO:0000313" key="1">
    <source>
        <dbReference type="EMBL" id="MFD1309383.1"/>
    </source>
</evidence>
<dbReference type="EMBL" id="JBHTMM010000037">
    <property type="protein sequence ID" value="MFD1309383.1"/>
    <property type="molecule type" value="Genomic_DNA"/>
</dbReference>
<gene>
    <name evidence="1" type="ORF">ACFQ5X_26450</name>
</gene>
<comment type="caution">
    <text evidence="1">The sequence shown here is derived from an EMBL/GenBank/DDBJ whole genome shotgun (WGS) entry which is preliminary data.</text>
</comment>
<keyword evidence="2" id="KW-1185">Reference proteome</keyword>
<dbReference type="RefSeq" id="WP_381236613.1">
    <property type="nucleotide sequence ID" value="NZ_JBHSKH010000036.1"/>
</dbReference>
<dbReference type="SUPFAM" id="SSF88697">
    <property type="entry name" value="PUA domain-like"/>
    <property type="match status" value="1"/>
</dbReference>